<reference evidence="6 7" key="1">
    <citation type="journal article" date="2020" name="Nat. Food">
        <title>A phased Vanilla planifolia genome enables genetic improvement of flavour and production.</title>
        <authorList>
            <person name="Hasing T."/>
            <person name="Tang H."/>
            <person name="Brym M."/>
            <person name="Khazi F."/>
            <person name="Huang T."/>
            <person name="Chambers A.H."/>
        </authorList>
    </citation>
    <scope>NUCLEOTIDE SEQUENCE [LARGE SCALE GENOMIC DNA]</scope>
    <source>
        <tissue evidence="6">Leaf</tissue>
    </source>
</reference>
<proteinExistence type="inferred from homology"/>
<dbReference type="PROSITE" id="PS51366">
    <property type="entry name" value="MI"/>
    <property type="match status" value="1"/>
</dbReference>
<dbReference type="FunFam" id="1.25.40.180:FF:000043">
    <property type="entry name" value="MIF4G domain-containing protein / MA3 domain-containing protein"/>
    <property type="match status" value="1"/>
</dbReference>
<dbReference type="SMART" id="SM00544">
    <property type="entry name" value="MA3"/>
    <property type="match status" value="1"/>
</dbReference>
<dbReference type="GO" id="GO:0042274">
    <property type="term" value="P:ribosomal small subunit biogenesis"/>
    <property type="evidence" value="ECO:0007669"/>
    <property type="project" value="TreeGrafter"/>
</dbReference>
<gene>
    <name evidence="6" type="ORF">HPP92_025141</name>
</gene>
<organism evidence="6 7">
    <name type="scientific">Vanilla planifolia</name>
    <name type="common">Vanilla</name>
    <dbReference type="NCBI Taxonomy" id="51239"/>
    <lineage>
        <taxon>Eukaryota</taxon>
        <taxon>Viridiplantae</taxon>
        <taxon>Streptophyta</taxon>
        <taxon>Embryophyta</taxon>
        <taxon>Tracheophyta</taxon>
        <taxon>Spermatophyta</taxon>
        <taxon>Magnoliopsida</taxon>
        <taxon>Liliopsida</taxon>
        <taxon>Asparagales</taxon>
        <taxon>Orchidaceae</taxon>
        <taxon>Vanilloideae</taxon>
        <taxon>Vanilleae</taxon>
        <taxon>Vanilla</taxon>
    </lineage>
</organism>
<dbReference type="GO" id="GO:0005730">
    <property type="term" value="C:nucleolus"/>
    <property type="evidence" value="ECO:0007669"/>
    <property type="project" value="UniProtKB-SubCell"/>
</dbReference>
<comment type="caution">
    <text evidence="6">The sequence shown here is derived from an EMBL/GenBank/DDBJ whole genome shotgun (WGS) entry which is preliminary data.</text>
</comment>
<comment type="subcellular location">
    <subcellularLocation>
        <location evidence="1">Nucleus</location>
        <location evidence="1">Nucleolus</location>
    </subcellularLocation>
</comment>
<feature type="domain" description="MI" evidence="5">
    <location>
        <begin position="484"/>
        <end position="600"/>
    </location>
</feature>
<dbReference type="Pfam" id="PF02854">
    <property type="entry name" value="MIF4G"/>
    <property type="match status" value="1"/>
</dbReference>
<comment type="similarity">
    <text evidence="2">Belongs to the CWC22 family.</text>
</comment>
<dbReference type="Proteomes" id="UP000639772">
    <property type="component" value="Unassembled WGS sequence"/>
</dbReference>
<dbReference type="PANTHER" id="PTHR18034">
    <property type="entry name" value="CELL CYCLE CONTROL PROTEIN CWF22-RELATED"/>
    <property type="match status" value="1"/>
</dbReference>
<dbReference type="InterPro" id="IPR050781">
    <property type="entry name" value="CWC22_splicing_factor"/>
</dbReference>
<dbReference type="InterPro" id="IPR016024">
    <property type="entry name" value="ARM-type_fold"/>
</dbReference>
<dbReference type="InterPro" id="IPR003890">
    <property type="entry name" value="MIF4G-like_typ-3"/>
</dbReference>
<dbReference type="EMBL" id="JADCNM010000014">
    <property type="protein sequence ID" value="KAG0453837.1"/>
    <property type="molecule type" value="Genomic_DNA"/>
</dbReference>
<evidence type="ECO:0000256" key="1">
    <source>
        <dbReference type="ARBA" id="ARBA00004604"/>
    </source>
</evidence>
<dbReference type="InterPro" id="IPR003891">
    <property type="entry name" value="Initiation_fac_eIF4g_MI"/>
</dbReference>
<dbReference type="GO" id="GO:0003723">
    <property type="term" value="F:RNA binding"/>
    <property type="evidence" value="ECO:0007669"/>
    <property type="project" value="InterPro"/>
</dbReference>
<dbReference type="SUPFAM" id="SSF48371">
    <property type="entry name" value="ARM repeat"/>
    <property type="match status" value="1"/>
</dbReference>
<keyword evidence="4" id="KW-0539">Nucleus</keyword>
<dbReference type="OrthoDB" id="10260961at2759"/>
<sequence>MRKVSKKPRSKFQEYLKMELTKDVFSLEEDLELERRLAKKLKVKDGKLRGLDDGLNVLLDATAFDEVNQFDKVNQFDDVNQFNDVRKEENCFHHNGETNGVLDIQKCKGRHDGLSVEDVLNKKHRKRKFSKAFTKRVVEDNHAAKTEVIEMQCVTNDDGHPVDKCQSEASVKYIAPHLRTTFVNESEEHAQIRRRVRGFLNKLSESNVESITGDVAAIFQSVARSLGCQIIGEEVLASCVGGPRGNEQYAAVFAAFVTGMASLVGVDFSAKLMASIAKTFEDEYHKGDNLSLRNLSLLLSYMYIFGVCASDLIYDLLDVLSKRLRELDASSILTLLQCCGMKLRGDDPTSMKDFILTVQNKVNEMKSASPSTQGGEPGINSKRMDFMLETICDIKNNKRRSKEDPSHHARIKKWLQKLRAEDILLRGLSWKKLIDPDKKGQWWLSGGIASTKANVEELASTINKEVQEAQKLVQLAASQRMNTDIRRAIFCIIMSGEDYIDAFEKILRLDLSGKQDREIMRVLVECCLQEKVFNKYYTVLASKFCSHDKNHKFTLQYCIWDHLKELESMELIRSMNLARFISEMLCSFSLSLAVLKTVNLMDPLQLTPRRIIHFRMLFEFIFENADSLVWNIFTRVAAPPELESLRSSIVFFIKQYVFEANSGKALAEKFKIAKKALNNTAGILM</sequence>
<dbReference type="GO" id="GO:0006417">
    <property type="term" value="P:regulation of translation"/>
    <property type="evidence" value="ECO:0007669"/>
    <property type="project" value="UniProtKB-KW"/>
</dbReference>
<evidence type="ECO:0000313" key="7">
    <source>
        <dbReference type="Proteomes" id="UP000639772"/>
    </source>
</evidence>
<name>A0A835PPG5_VANPL</name>
<dbReference type="Pfam" id="PF02847">
    <property type="entry name" value="MA3"/>
    <property type="match status" value="1"/>
</dbReference>
<accession>A0A835PPG5</accession>
<dbReference type="SMART" id="SM00543">
    <property type="entry name" value="MIF4G"/>
    <property type="match status" value="1"/>
</dbReference>
<evidence type="ECO:0000256" key="4">
    <source>
        <dbReference type="ARBA" id="ARBA00023242"/>
    </source>
</evidence>
<dbReference type="Gene3D" id="1.25.40.180">
    <property type="match status" value="1"/>
</dbReference>
<keyword evidence="3" id="KW-0810">Translation regulation</keyword>
<evidence type="ECO:0000256" key="2">
    <source>
        <dbReference type="ARBA" id="ARBA00006856"/>
    </source>
</evidence>
<protein>
    <recommendedName>
        <fullName evidence="5">MI domain-containing protein</fullName>
    </recommendedName>
</protein>
<evidence type="ECO:0000259" key="5">
    <source>
        <dbReference type="PROSITE" id="PS51366"/>
    </source>
</evidence>
<evidence type="ECO:0000256" key="3">
    <source>
        <dbReference type="ARBA" id="ARBA00022845"/>
    </source>
</evidence>
<dbReference type="PANTHER" id="PTHR18034:SF4">
    <property type="entry name" value="NUCLEOLAR MIF4G DOMAIN-CONTAINING PROTEIN 1"/>
    <property type="match status" value="1"/>
</dbReference>
<evidence type="ECO:0000313" key="6">
    <source>
        <dbReference type="EMBL" id="KAG0453837.1"/>
    </source>
</evidence>
<dbReference type="AlphaFoldDB" id="A0A835PPG5"/>